<comment type="caution">
    <text evidence="2">The sequence shown here is derived from an EMBL/GenBank/DDBJ whole genome shotgun (WGS) entry which is preliminary data.</text>
</comment>
<evidence type="ECO:0000313" key="3">
    <source>
        <dbReference type="Proteomes" id="UP000054874"/>
    </source>
</evidence>
<dbReference type="PANTHER" id="PTHR43346:SF1">
    <property type="entry name" value="QUERCETIN 2,3-DIOXYGENASE-RELATED"/>
    <property type="match status" value="1"/>
</dbReference>
<proteinExistence type="predicted"/>
<sequence length="116" mass="12691">MVLKKENMSTVVRSRLKGGRGDISFLNFADCTGFRNCRLLSEMTLPVGASIGEHTHENESEYYIISEGTGLAVDNGVERIVEKGDLVVTNHGESHKLVNTGDVPLKAIAIIVTYQQ</sequence>
<name>A0A0V8QCA2_9FIRM</name>
<dbReference type="InterPro" id="IPR013096">
    <property type="entry name" value="Cupin_2"/>
</dbReference>
<dbReference type="SUPFAM" id="SSF51182">
    <property type="entry name" value="RmlC-like cupins"/>
    <property type="match status" value="1"/>
</dbReference>
<dbReference type="EMBL" id="LNAM01000183">
    <property type="protein sequence ID" value="KSV58167.1"/>
    <property type="molecule type" value="Genomic_DNA"/>
</dbReference>
<dbReference type="InterPro" id="IPR014710">
    <property type="entry name" value="RmlC-like_jellyroll"/>
</dbReference>
<keyword evidence="3" id="KW-1185">Reference proteome</keyword>
<dbReference type="Proteomes" id="UP000054874">
    <property type="component" value="Unassembled WGS sequence"/>
</dbReference>
<reference evidence="2 3" key="1">
    <citation type="submission" date="2015-11" db="EMBL/GenBank/DDBJ databases">
        <title>Butyribacter intestini gen. nov., sp. nov., a butyric acid-producing bacterium of the family Lachnospiraceae isolated from the human faeces.</title>
        <authorList>
            <person name="Zou Y."/>
            <person name="Xue W."/>
            <person name="Luo G."/>
            <person name="Lv M."/>
        </authorList>
    </citation>
    <scope>NUCLEOTIDE SEQUENCE [LARGE SCALE GENOMIC DNA]</scope>
    <source>
        <strain evidence="2 3">ACET-33324</strain>
    </source>
</reference>
<protein>
    <submittedName>
        <fullName evidence="2">Cupin</fullName>
    </submittedName>
</protein>
<dbReference type="InterPro" id="IPR052538">
    <property type="entry name" value="Flavonoid_dioxygenase-like"/>
</dbReference>
<dbReference type="STRING" id="290052.ASU35_13890"/>
<evidence type="ECO:0000259" key="1">
    <source>
        <dbReference type="Pfam" id="PF07883"/>
    </source>
</evidence>
<dbReference type="InterPro" id="IPR011051">
    <property type="entry name" value="RmlC_Cupin_sf"/>
</dbReference>
<dbReference type="PANTHER" id="PTHR43346">
    <property type="entry name" value="LIGAND BINDING DOMAIN PROTEIN, PUTATIVE (AFU_ORTHOLOGUE AFUA_6G14370)-RELATED"/>
    <property type="match status" value="1"/>
</dbReference>
<feature type="domain" description="Cupin type-2" evidence="1">
    <location>
        <begin position="42"/>
        <end position="110"/>
    </location>
</feature>
<dbReference type="Gene3D" id="2.60.120.10">
    <property type="entry name" value="Jelly Rolls"/>
    <property type="match status" value="1"/>
</dbReference>
<organism evidence="2 3">
    <name type="scientific">Acetivibrio ethanolgignens</name>
    <dbReference type="NCBI Taxonomy" id="290052"/>
    <lineage>
        <taxon>Bacteria</taxon>
        <taxon>Bacillati</taxon>
        <taxon>Bacillota</taxon>
        <taxon>Clostridia</taxon>
        <taxon>Eubacteriales</taxon>
        <taxon>Oscillospiraceae</taxon>
        <taxon>Acetivibrio</taxon>
    </lineage>
</organism>
<dbReference type="Pfam" id="PF07883">
    <property type="entry name" value="Cupin_2"/>
    <property type="match status" value="1"/>
</dbReference>
<evidence type="ECO:0000313" key="2">
    <source>
        <dbReference type="EMBL" id="KSV58167.1"/>
    </source>
</evidence>
<dbReference type="AlphaFoldDB" id="A0A0V8QCA2"/>
<gene>
    <name evidence="2" type="ORF">ASU35_13890</name>
</gene>
<accession>A0A0V8QCA2</accession>
<dbReference type="OrthoDB" id="9797047at2"/>
<dbReference type="RefSeq" id="WP_058353581.1">
    <property type="nucleotide sequence ID" value="NZ_CABMMD010000183.1"/>
</dbReference>